<dbReference type="SMART" id="SM00984">
    <property type="entry name" value="UDPG_MGDP_dh_C"/>
    <property type="match status" value="1"/>
</dbReference>
<dbReference type="GO" id="GO:0051287">
    <property type="term" value="F:NAD binding"/>
    <property type="evidence" value="ECO:0007669"/>
    <property type="project" value="InterPro"/>
</dbReference>
<evidence type="ECO:0000259" key="5">
    <source>
        <dbReference type="SMART" id="SM00984"/>
    </source>
</evidence>
<dbReference type="InterPro" id="IPR036220">
    <property type="entry name" value="UDP-Glc/GDP-Man_DH_C_sf"/>
</dbReference>
<evidence type="ECO:0000256" key="3">
    <source>
        <dbReference type="ARBA" id="ARBA00023027"/>
    </source>
</evidence>
<dbReference type="RefSeq" id="WP_108170445.1">
    <property type="nucleotide sequence ID" value="NZ_QBKQ01000001.1"/>
</dbReference>
<keyword evidence="2" id="KW-0560">Oxidoreductase</keyword>
<dbReference type="InterPro" id="IPR028359">
    <property type="entry name" value="UDP_ManNAc/GlcNAc_DH"/>
</dbReference>
<evidence type="ECO:0000256" key="2">
    <source>
        <dbReference type="ARBA" id="ARBA00023002"/>
    </source>
</evidence>
<dbReference type="InterPro" id="IPR008927">
    <property type="entry name" value="6-PGluconate_DH-like_C_sf"/>
</dbReference>
<dbReference type="InterPro" id="IPR036291">
    <property type="entry name" value="NAD(P)-bd_dom_sf"/>
</dbReference>
<dbReference type="PANTHER" id="PTHR43491:SF2">
    <property type="entry name" value="UDP-N-ACETYL-D-MANNOSAMINE DEHYDROGENASE"/>
    <property type="match status" value="1"/>
</dbReference>
<dbReference type="Pfam" id="PF00984">
    <property type="entry name" value="UDPG_MGDP_dh"/>
    <property type="match status" value="1"/>
</dbReference>
<reference evidence="6 7" key="1">
    <citation type="submission" date="2018-04" db="EMBL/GenBank/DDBJ databases">
        <title>Genomic Encyclopedia of Archaeal and Bacterial Type Strains, Phase II (KMG-II): from individual species to whole genera.</title>
        <authorList>
            <person name="Goeker M."/>
        </authorList>
    </citation>
    <scope>NUCLEOTIDE SEQUENCE [LARGE SCALE GENOMIC DNA]</scope>
    <source>
        <strain evidence="6 7">DSM 23082</strain>
    </source>
</reference>
<sequence>MINERPRIAIIGLGYVGLPLARLFATKFPAVGFDINQSRINELKKGHDSTLEVEDNILQAVLKQSNPVKSFKLEIAGDFEIEEEINTGLYVTSHLEEIADCNYYIITVPTPIDKNNRPDLTPLYKSSESVAKVLQKGDTVIYESTVYPGVTEDECVPVLERVSGLKFNEDFFVGYSPERINPGDKEHTVEKILKVTAGSTPEVGKKVDALYKEVIIAGTHLAPTIKVAEAAKVIENSQRDINIAFVNELAKIFNKMNIDTNHVLEAAGTKWNFLPFKPGLVGGHCIGVDPYYLAQKAQEIGYHPEIILAGRRMNDSMGKYVASEVIKLMLQNDLKVKGANILVLGITFKENCPDVRNTKVVDVVEELKSYGTNITIYDPLANPVEVQHEYKLTCSPELVEGQKFDAVVLTVAHKEFLSMDLDALKNEDAVVYDVKGILETVNGKL</sequence>
<dbReference type="EMBL" id="QBKQ01000001">
    <property type="protein sequence ID" value="PTX44490.1"/>
    <property type="molecule type" value="Genomic_DNA"/>
</dbReference>
<dbReference type="GO" id="GO:0000271">
    <property type="term" value="P:polysaccharide biosynthetic process"/>
    <property type="evidence" value="ECO:0007669"/>
    <property type="project" value="InterPro"/>
</dbReference>
<name>A0A2T6AL05_9FLAO</name>
<dbReference type="PIRSF" id="PIRSF500136">
    <property type="entry name" value="UDP_ManNAc_DH"/>
    <property type="match status" value="1"/>
</dbReference>
<keyword evidence="7" id="KW-1185">Reference proteome</keyword>
<dbReference type="PANTHER" id="PTHR43491">
    <property type="entry name" value="UDP-N-ACETYL-D-MANNOSAMINE DEHYDROGENASE"/>
    <property type="match status" value="1"/>
</dbReference>
<dbReference type="SUPFAM" id="SSF52413">
    <property type="entry name" value="UDP-glucose/GDP-mannose dehydrogenase C-terminal domain"/>
    <property type="match status" value="1"/>
</dbReference>
<dbReference type="SUPFAM" id="SSF48179">
    <property type="entry name" value="6-phosphogluconate dehydrogenase C-terminal domain-like"/>
    <property type="match status" value="1"/>
</dbReference>
<dbReference type="InterPro" id="IPR014026">
    <property type="entry name" value="UDP-Glc/GDP-Man_DH_dimer"/>
</dbReference>
<dbReference type="Pfam" id="PF03721">
    <property type="entry name" value="UDPG_MGDP_dh_N"/>
    <property type="match status" value="1"/>
</dbReference>
<evidence type="ECO:0000256" key="1">
    <source>
        <dbReference type="ARBA" id="ARBA00006601"/>
    </source>
</evidence>
<dbReference type="InterPro" id="IPR014027">
    <property type="entry name" value="UDP-Glc/GDP-Man_DH_C"/>
</dbReference>
<keyword evidence="3" id="KW-0520">NAD</keyword>
<evidence type="ECO:0000313" key="7">
    <source>
        <dbReference type="Proteomes" id="UP000244174"/>
    </source>
</evidence>
<gene>
    <name evidence="6" type="ORF">C8P64_0469</name>
</gene>
<comment type="similarity">
    <text evidence="1 4">Belongs to the UDP-glucose/GDP-mannose dehydrogenase family.</text>
</comment>
<dbReference type="InterPro" id="IPR017476">
    <property type="entry name" value="UDP-Glc/GDP-Man"/>
</dbReference>
<dbReference type="Pfam" id="PF03720">
    <property type="entry name" value="UDPG_MGDP_dh_C"/>
    <property type="match status" value="1"/>
</dbReference>
<evidence type="ECO:0000313" key="6">
    <source>
        <dbReference type="EMBL" id="PTX44490.1"/>
    </source>
</evidence>
<dbReference type="Gene3D" id="3.40.50.720">
    <property type="entry name" value="NAD(P)-binding Rossmann-like Domain"/>
    <property type="match status" value="2"/>
</dbReference>
<dbReference type="SUPFAM" id="SSF51735">
    <property type="entry name" value="NAD(P)-binding Rossmann-fold domains"/>
    <property type="match status" value="1"/>
</dbReference>
<evidence type="ECO:0000256" key="4">
    <source>
        <dbReference type="PIRNR" id="PIRNR000124"/>
    </source>
</evidence>
<dbReference type="PIRSF" id="PIRSF000124">
    <property type="entry name" value="UDPglc_GDPman_dh"/>
    <property type="match status" value="1"/>
</dbReference>
<dbReference type="InterPro" id="IPR001732">
    <property type="entry name" value="UDP-Glc/GDP-Man_DH_N"/>
</dbReference>
<protein>
    <submittedName>
        <fullName evidence="6">UDP-N-acetyl-D-galactosamine dehydrogenase</fullName>
    </submittedName>
</protein>
<dbReference type="GO" id="GO:0016628">
    <property type="term" value="F:oxidoreductase activity, acting on the CH-CH group of donors, NAD or NADP as acceptor"/>
    <property type="evidence" value="ECO:0007669"/>
    <property type="project" value="InterPro"/>
</dbReference>
<feature type="domain" description="UDP-glucose/GDP-mannose dehydrogenase C-terminal" evidence="5">
    <location>
        <begin position="342"/>
        <end position="440"/>
    </location>
</feature>
<comment type="caution">
    <text evidence="6">The sequence shown here is derived from an EMBL/GenBank/DDBJ whole genome shotgun (WGS) entry which is preliminary data.</text>
</comment>
<dbReference type="OrthoDB" id="9803238at2"/>
<organism evidence="6 7">
    <name type="scientific">Christiangramia gaetbulicola</name>
    <dbReference type="NCBI Taxonomy" id="703340"/>
    <lineage>
        <taxon>Bacteria</taxon>
        <taxon>Pseudomonadati</taxon>
        <taxon>Bacteroidota</taxon>
        <taxon>Flavobacteriia</taxon>
        <taxon>Flavobacteriales</taxon>
        <taxon>Flavobacteriaceae</taxon>
        <taxon>Christiangramia</taxon>
    </lineage>
</organism>
<proteinExistence type="inferred from homology"/>
<accession>A0A2T6AL05</accession>
<dbReference type="AlphaFoldDB" id="A0A2T6AL05"/>
<dbReference type="NCBIfam" id="TIGR03026">
    <property type="entry name" value="NDP-sugDHase"/>
    <property type="match status" value="1"/>
</dbReference>
<dbReference type="GO" id="GO:0016616">
    <property type="term" value="F:oxidoreductase activity, acting on the CH-OH group of donors, NAD or NADP as acceptor"/>
    <property type="evidence" value="ECO:0007669"/>
    <property type="project" value="InterPro"/>
</dbReference>
<dbReference type="Proteomes" id="UP000244174">
    <property type="component" value="Unassembled WGS sequence"/>
</dbReference>